<evidence type="ECO:0000313" key="2">
    <source>
        <dbReference type="EMBL" id="QDY98170.1"/>
    </source>
</evidence>
<feature type="domain" description="RES" evidence="1">
    <location>
        <begin position="199"/>
        <end position="366"/>
    </location>
</feature>
<organism evidence="2">
    <name type="scientific">Leclercia adecarboxylata</name>
    <dbReference type="NCBI Taxonomy" id="83655"/>
    <lineage>
        <taxon>Bacteria</taxon>
        <taxon>Pseudomonadati</taxon>
        <taxon>Pseudomonadota</taxon>
        <taxon>Gammaproteobacteria</taxon>
        <taxon>Enterobacterales</taxon>
        <taxon>Enterobacteriaceae</taxon>
        <taxon>Leclercia</taxon>
    </lineage>
</organism>
<reference evidence="2" key="1">
    <citation type="submission" date="2018-10" db="EMBL/GenBank/DDBJ databases">
        <authorList>
            <person name="Zhou D."/>
            <person name="Yin Z."/>
            <person name="Feng J."/>
        </authorList>
    </citation>
    <scope>NUCLEOTIDE SEQUENCE</scope>
    <source>
        <strain evidence="2">16005813</strain>
        <plasmid evidence="2">p16005813A</plasmid>
    </source>
</reference>
<keyword evidence="2" id="KW-0614">Plasmid</keyword>
<dbReference type="EMBL" id="MK036891">
    <property type="protein sequence ID" value="QDY98170.1"/>
    <property type="molecule type" value="Genomic_DNA"/>
</dbReference>
<accession>A0A5B8KR20</accession>
<protein>
    <recommendedName>
        <fullName evidence="1">RES domain-containing protein</fullName>
    </recommendedName>
</protein>
<geneLocation type="plasmid" evidence="2">
    <name>p16005813A</name>
</geneLocation>
<dbReference type="InterPro" id="IPR014914">
    <property type="entry name" value="RES_dom"/>
</dbReference>
<sequence length="461" mass="52802">MLEEKFICHHCVNDNYVSKHIRSNGDVTQSCSYCHRRRKNIPLEDIFKMMNEVFNYYYDVYEDIYGTGRGESAQEVICEELGVDYEVAEDIYSGLCEEFNDYYDYHAGVYNEDFLYRSKDYSSGELDDTWGTVTKSLLKETRYFNREVKEFLDSLFYDIDQLKTRNRDSPIKILSEENYLYRARVFEDLEEVKLALAQPEKNFGPPPSLLARSGRMNAQGISVFYGATSVEVAIAEVRPPVGSIVITAPFVPLRKLKVLDISSLDSLSFGSGSKFDPLTRQTSERAVFFRTLSRKLTLPAFGKRLDSDYLITQVVADYLGDRKKFNLDGVSFKSTQVYADDEDVGTGYNVVLFNMSSGVRYSSDSSRSFNVELYEYVDDDRYAFSPDIQLIVEEPKKSRSRYMGLFSSTNDTSDTLSMKTDGMVYHKITGVKFKTDKTAINQGSNIVKSTPHEPFDDMSDF</sequence>
<dbReference type="AlphaFoldDB" id="A0A5B8KR20"/>
<name>A0A5B8KR20_9ENTR</name>
<dbReference type="SMART" id="SM00953">
    <property type="entry name" value="RES"/>
    <property type="match status" value="1"/>
</dbReference>
<dbReference type="Pfam" id="PF08808">
    <property type="entry name" value="RES"/>
    <property type="match status" value="1"/>
</dbReference>
<proteinExistence type="predicted"/>
<evidence type="ECO:0000259" key="1">
    <source>
        <dbReference type="SMART" id="SM00953"/>
    </source>
</evidence>